<proteinExistence type="predicted"/>
<dbReference type="Gene3D" id="3.40.50.150">
    <property type="entry name" value="Vaccinia Virus protein VP39"/>
    <property type="match status" value="1"/>
</dbReference>
<comment type="caution">
    <text evidence="5">The sequence shown here is derived from an EMBL/GenBank/DDBJ whole genome shotgun (WGS) entry which is preliminary data.</text>
</comment>
<dbReference type="GO" id="GO:0032259">
    <property type="term" value="P:methylation"/>
    <property type="evidence" value="ECO:0007669"/>
    <property type="project" value="UniProtKB-KW"/>
</dbReference>
<evidence type="ECO:0000313" key="5">
    <source>
        <dbReference type="EMBL" id="TWU01346.1"/>
    </source>
</evidence>
<name>A0A5C6AQJ9_9BACT</name>
<keyword evidence="1 5" id="KW-0489">Methyltransferase</keyword>
<dbReference type="GO" id="GO:0008757">
    <property type="term" value="F:S-adenosylmethionine-dependent methyltransferase activity"/>
    <property type="evidence" value="ECO:0007669"/>
    <property type="project" value="InterPro"/>
</dbReference>
<evidence type="ECO:0000256" key="1">
    <source>
        <dbReference type="ARBA" id="ARBA00022603"/>
    </source>
</evidence>
<evidence type="ECO:0000256" key="2">
    <source>
        <dbReference type="ARBA" id="ARBA00022679"/>
    </source>
</evidence>
<dbReference type="AlphaFoldDB" id="A0A5C6AQJ9"/>
<accession>A0A5C6AQJ9</accession>
<dbReference type="InterPro" id="IPR029063">
    <property type="entry name" value="SAM-dependent_MTases_sf"/>
</dbReference>
<dbReference type="RefSeq" id="WP_146576665.1">
    <property type="nucleotide sequence ID" value="NZ_SJPM01000002.1"/>
</dbReference>
<keyword evidence="6" id="KW-1185">Reference proteome</keyword>
<gene>
    <name evidence="5" type="primary">bioC</name>
    <name evidence="5" type="ORF">Pla100_10730</name>
</gene>
<sequence>MNNTPSHEYSVENAVRFEWGSVSCELEPNRSRILETHLVGPRILDAGCGGGAYTQFCDELGMKATGIDFHSEFLTLARTRFSSPTFSLANITNLPFSDGEFDSTFCFDVLEHVDDRAALAELLRVTKHRVILAVPRNADEMLSFNLVFSTYRDPTHLRYYTEGSLTSLIESLAPDARVEIVPELMLPTRKLLLHLCRAEAVGTEGTIGYLLKIARKIGLPVGSLVHQRGIRRLESLAARSWNQIPTGLIAVIIK</sequence>
<reference evidence="5 6" key="1">
    <citation type="submission" date="2019-02" db="EMBL/GenBank/DDBJ databases">
        <title>Deep-cultivation of Planctomycetes and their phenomic and genomic characterization uncovers novel biology.</title>
        <authorList>
            <person name="Wiegand S."/>
            <person name="Jogler M."/>
            <person name="Boedeker C."/>
            <person name="Pinto D."/>
            <person name="Vollmers J."/>
            <person name="Rivas-Marin E."/>
            <person name="Kohn T."/>
            <person name="Peeters S.H."/>
            <person name="Heuer A."/>
            <person name="Rast P."/>
            <person name="Oberbeckmann S."/>
            <person name="Bunk B."/>
            <person name="Jeske O."/>
            <person name="Meyerdierks A."/>
            <person name="Storesund J.E."/>
            <person name="Kallscheuer N."/>
            <person name="Luecker S."/>
            <person name="Lage O.M."/>
            <person name="Pohl T."/>
            <person name="Merkel B.J."/>
            <person name="Hornburger P."/>
            <person name="Mueller R.-W."/>
            <person name="Bruemmer F."/>
            <person name="Labrenz M."/>
            <person name="Spormann A.M."/>
            <person name="Op Den Camp H."/>
            <person name="Overmann J."/>
            <person name="Amann R."/>
            <person name="Jetten M.S.M."/>
            <person name="Mascher T."/>
            <person name="Medema M.H."/>
            <person name="Devos D.P."/>
            <person name="Kaster A.-K."/>
            <person name="Ovreas L."/>
            <person name="Rohde M."/>
            <person name="Galperin M.Y."/>
            <person name="Jogler C."/>
        </authorList>
    </citation>
    <scope>NUCLEOTIDE SEQUENCE [LARGE SCALE GENOMIC DNA]</scope>
    <source>
        <strain evidence="5 6">Pla100</strain>
    </source>
</reference>
<keyword evidence="3" id="KW-0949">S-adenosyl-L-methionine</keyword>
<dbReference type="PANTHER" id="PTHR43464:SF19">
    <property type="entry name" value="UBIQUINONE BIOSYNTHESIS O-METHYLTRANSFERASE, MITOCHONDRIAL"/>
    <property type="match status" value="1"/>
</dbReference>
<evidence type="ECO:0000259" key="4">
    <source>
        <dbReference type="Pfam" id="PF08241"/>
    </source>
</evidence>
<dbReference type="OrthoDB" id="3206826at2"/>
<dbReference type="EMBL" id="SJPM01000002">
    <property type="protein sequence ID" value="TWU01346.1"/>
    <property type="molecule type" value="Genomic_DNA"/>
</dbReference>
<organism evidence="5 6">
    <name type="scientific">Neorhodopirellula pilleata</name>
    <dbReference type="NCBI Taxonomy" id="2714738"/>
    <lineage>
        <taxon>Bacteria</taxon>
        <taxon>Pseudomonadati</taxon>
        <taxon>Planctomycetota</taxon>
        <taxon>Planctomycetia</taxon>
        <taxon>Pirellulales</taxon>
        <taxon>Pirellulaceae</taxon>
        <taxon>Neorhodopirellula</taxon>
    </lineage>
</organism>
<dbReference type="PANTHER" id="PTHR43464">
    <property type="entry name" value="METHYLTRANSFERASE"/>
    <property type="match status" value="1"/>
</dbReference>
<dbReference type="Pfam" id="PF08241">
    <property type="entry name" value="Methyltransf_11"/>
    <property type="match status" value="1"/>
</dbReference>
<protein>
    <submittedName>
        <fullName evidence="5">Malonyl-[acyl-carrier protein] O-methyltransferase</fullName>
        <ecNumber evidence="5">2.1.1.197</ecNumber>
    </submittedName>
</protein>
<keyword evidence="2 5" id="KW-0808">Transferase</keyword>
<dbReference type="CDD" id="cd02440">
    <property type="entry name" value="AdoMet_MTases"/>
    <property type="match status" value="1"/>
</dbReference>
<dbReference type="SUPFAM" id="SSF53335">
    <property type="entry name" value="S-adenosyl-L-methionine-dependent methyltransferases"/>
    <property type="match status" value="1"/>
</dbReference>
<dbReference type="Proteomes" id="UP000316213">
    <property type="component" value="Unassembled WGS sequence"/>
</dbReference>
<feature type="domain" description="Methyltransferase type 11" evidence="4">
    <location>
        <begin position="44"/>
        <end position="132"/>
    </location>
</feature>
<dbReference type="GO" id="GO:0102130">
    <property type="term" value="F:malonyl-CoA methyltransferase activity"/>
    <property type="evidence" value="ECO:0007669"/>
    <property type="project" value="UniProtKB-EC"/>
</dbReference>
<dbReference type="InterPro" id="IPR013216">
    <property type="entry name" value="Methyltransf_11"/>
</dbReference>
<evidence type="ECO:0000313" key="6">
    <source>
        <dbReference type="Proteomes" id="UP000316213"/>
    </source>
</evidence>
<dbReference type="EC" id="2.1.1.197" evidence="5"/>
<evidence type="ECO:0000256" key="3">
    <source>
        <dbReference type="ARBA" id="ARBA00022691"/>
    </source>
</evidence>